<reference evidence="1 2" key="1">
    <citation type="submission" date="2014-04" db="EMBL/GenBank/DDBJ databases">
        <authorList>
            <consortium name="International Citrus Genome Consortium"/>
            <person name="Gmitter F."/>
            <person name="Chen C."/>
            <person name="Farmerie W."/>
            <person name="Harkins T."/>
            <person name="Desany B."/>
            <person name="Mohiuddin M."/>
            <person name="Kodira C."/>
            <person name="Borodovsky M."/>
            <person name="Lomsadze A."/>
            <person name="Burns P."/>
            <person name="Jenkins J."/>
            <person name="Prochnik S."/>
            <person name="Shu S."/>
            <person name="Chapman J."/>
            <person name="Pitluck S."/>
            <person name="Schmutz J."/>
            <person name="Rokhsar D."/>
        </authorList>
    </citation>
    <scope>NUCLEOTIDE SEQUENCE</scope>
</reference>
<dbReference type="EMBL" id="KK784886">
    <property type="protein sequence ID" value="KDO73155.1"/>
    <property type="molecule type" value="Genomic_DNA"/>
</dbReference>
<proteinExistence type="predicted"/>
<evidence type="ECO:0000313" key="2">
    <source>
        <dbReference type="Proteomes" id="UP000027120"/>
    </source>
</evidence>
<accession>A0A067G0N3</accession>
<dbReference type="EMBL" id="KK784886">
    <property type="protein sequence ID" value="KDO73156.1"/>
    <property type="molecule type" value="Genomic_DNA"/>
</dbReference>
<dbReference type="EMBL" id="KK784886">
    <property type="protein sequence ID" value="KDO73157.1"/>
    <property type="molecule type" value="Genomic_DNA"/>
</dbReference>
<name>A0A067G0N3_CITSI</name>
<gene>
    <name evidence="1" type="ORF">CISIN_1g0073662mg</name>
</gene>
<keyword evidence="2" id="KW-1185">Reference proteome</keyword>
<dbReference type="EMBL" id="KK784886">
    <property type="protein sequence ID" value="KDO73158.1"/>
    <property type="molecule type" value="Genomic_DNA"/>
</dbReference>
<dbReference type="Proteomes" id="UP000027120">
    <property type="component" value="Unassembled WGS sequence"/>
</dbReference>
<evidence type="ECO:0000313" key="1">
    <source>
        <dbReference type="EMBL" id="KDO73158.1"/>
    </source>
</evidence>
<protein>
    <submittedName>
        <fullName evidence="1">Uncharacterized protein</fullName>
    </submittedName>
</protein>
<sequence>MDLIASCK</sequence>
<organism evidence="1 2">
    <name type="scientific">Citrus sinensis</name>
    <name type="common">Sweet orange</name>
    <name type="synonym">Citrus aurantium var. sinensis</name>
    <dbReference type="NCBI Taxonomy" id="2711"/>
    <lineage>
        <taxon>Eukaryota</taxon>
        <taxon>Viridiplantae</taxon>
        <taxon>Streptophyta</taxon>
        <taxon>Embryophyta</taxon>
        <taxon>Tracheophyta</taxon>
        <taxon>Spermatophyta</taxon>
        <taxon>Magnoliopsida</taxon>
        <taxon>eudicotyledons</taxon>
        <taxon>Gunneridae</taxon>
        <taxon>Pentapetalae</taxon>
        <taxon>rosids</taxon>
        <taxon>malvids</taxon>
        <taxon>Sapindales</taxon>
        <taxon>Rutaceae</taxon>
        <taxon>Aurantioideae</taxon>
        <taxon>Citrus</taxon>
    </lineage>
</organism>
<feature type="non-terminal residue" evidence="1">
    <location>
        <position position="8"/>
    </location>
</feature>